<organism evidence="1 2">
    <name type="scientific">Mycena belliarum</name>
    <dbReference type="NCBI Taxonomy" id="1033014"/>
    <lineage>
        <taxon>Eukaryota</taxon>
        <taxon>Fungi</taxon>
        <taxon>Dikarya</taxon>
        <taxon>Basidiomycota</taxon>
        <taxon>Agaricomycotina</taxon>
        <taxon>Agaricomycetes</taxon>
        <taxon>Agaricomycetidae</taxon>
        <taxon>Agaricales</taxon>
        <taxon>Marasmiineae</taxon>
        <taxon>Mycenaceae</taxon>
        <taxon>Mycena</taxon>
    </lineage>
</organism>
<gene>
    <name evidence="1" type="ORF">B0H15DRAFT_861014</name>
</gene>
<comment type="caution">
    <text evidence="1">The sequence shown here is derived from an EMBL/GenBank/DDBJ whole genome shotgun (WGS) entry which is preliminary data.</text>
</comment>
<dbReference type="Gene3D" id="1.20.1280.50">
    <property type="match status" value="1"/>
</dbReference>
<reference evidence="1" key="1">
    <citation type="submission" date="2023-03" db="EMBL/GenBank/DDBJ databases">
        <title>Massive genome expansion in bonnet fungi (Mycena s.s.) driven by repeated elements and novel gene families across ecological guilds.</title>
        <authorList>
            <consortium name="Lawrence Berkeley National Laboratory"/>
            <person name="Harder C.B."/>
            <person name="Miyauchi S."/>
            <person name="Viragh M."/>
            <person name="Kuo A."/>
            <person name="Thoen E."/>
            <person name="Andreopoulos B."/>
            <person name="Lu D."/>
            <person name="Skrede I."/>
            <person name="Drula E."/>
            <person name="Henrissat B."/>
            <person name="Morin E."/>
            <person name="Kohler A."/>
            <person name="Barry K."/>
            <person name="LaButti K."/>
            <person name="Morin E."/>
            <person name="Salamov A."/>
            <person name="Lipzen A."/>
            <person name="Mereny Z."/>
            <person name="Hegedus B."/>
            <person name="Baldrian P."/>
            <person name="Stursova M."/>
            <person name="Weitz H."/>
            <person name="Taylor A."/>
            <person name="Grigoriev I.V."/>
            <person name="Nagy L.G."/>
            <person name="Martin F."/>
            <person name="Kauserud H."/>
        </authorList>
    </citation>
    <scope>NUCLEOTIDE SEQUENCE</scope>
    <source>
        <strain evidence="1">CBHHK173m</strain>
    </source>
</reference>
<dbReference type="EMBL" id="JARJCN010000069">
    <property type="protein sequence ID" value="KAJ7078034.1"/>
    <property type="molecule type" value="Genomic_DNA"/>
</dbReference>
<keyword evidence="2" id="KW-1185">Reference proteome</keyword>
<evidence type="ECO:0000313" key="2">
    <source>
        <dbReference type="Proteomes" id="UP001222325"/>
    </source>
</evidence>
<sequence>MAAQGATGPPPLLRAHSFSFSHNAHLRSSLLDIERQTTDLEVQLAHLLLEKKKILEQLNSIIYPVLSLPTELTCGIFQRCAGSPLVLAGVCSAWRAVAISTPALWKHFKHARSSRDTLYSRLVSWLPRAGNLPLSVDIDLFNAASPDAILALLATYTSQWKSLAITSPRSIPFFVDAPRAPFSHLETLGLDIHLRHGEMPPCMTAFEAAPRLRDVSLSGVSLLHVTLPWTRLTTLTVTRQSVAQCVLILAQTPNLETLSTRALSDDPAPTPPAPPLVLPHLHTLKMHFKLTLLDHLTLPALARLELTKLSAAGLWRLESHVMRTSLQARTLILHDTEYPWAHDCISLLPALTDLALDAAAWPPADVNSLLAELGAPCELLPALASLRIEGCRNDVDFRALAAMSAARRQAPEGAPRLVSLRIAFADESDPATPAVRAAMLRLVQLRARGLALELHSPPGWAAQMMNELEHPIPR</sequence>
<protein>
    <recommendedName>
        <fullName evidence="3">F-box domain-containing protein</fullName>
    </recommendedName>
</protein>
<dbReference type="InterPro" id="IPR032675">
    <property type="entry name" value="LRR_dom_sf"/>
</dbReference>
<evidence type="ECO:0008006" key="3">
    <source>
        <dbReference type="Google" id="ProtNLM"/>
    </source>
</evidence>
<name>A0AAD6TXS2_9AGAR</name>
<dbReference type="InterPro" id="IPR036047">
    <property type="entry name" value="F-box-like_dom_sf"/>
</dbReference>
<evidence type="ECO:0000313" key="1">
    <source>
        <dbReference type="EMBL" id="KAJ7078034.1"/>
    </source>
</evidence>
<dbReference type="AlphaFoldDB" id="A0AAD6TXS2"/>
<proteinExistence type="predicted"/>
<accession>A0AAD6TXS2</accession>
<dbReference type="Gene3D" id="3.80.10.10">
    <property type="entry name" value="Ribonuclease Inhibitor"/>
    <property type="match status" value="1"/>
</dbReference>
<dbReference type="Proteomes" id="UP001222325">
    <property type="component" value="Unassembled WGS sequence"/>
</dbReference>
<dbReference type="SUPFAM" id="SSF81383">
    <property type="entry name" value="F-box domain"/>
    <property type="match status" value="1"/>
</dbReference>